<dbReference type="EMBL" id="WUWG01000003">
    <property type="protein sequence ID" value="MXU65689.1"/>
    <property type="molecule type" value="Genomic_DNA"/>
</dbReference>
<comment type="caution">
    <text evidence="7">The sequence shown here is derived from an EMBL/GenBank/DDBJ whole genome shotgun (WGS) entry which is preliminary data.</text>
</comment>
<gene>
    <name evidence="7" type="ORF">GSH16_09525</name>
</gene>
<dbReference type="AlphaFoldDB" id="A0A6B0TSH3"/>
<evidence type="ECO:0000256" key="5">
    <source>
        <dbReference type="ARBA" id="ARBA00029594"/>
    </source>
</evidence>
<comment type="function">
    <text evidence="1">Could be a virulence factor.</text>
</comment>
<keyword evidence="4" id="KW-0964">Secreted</keyword>
<feature type="domain" description="PLD phosphodiesterase" evidence="6">
    <location>
        <begin position="188"/>
        <end position="215"/>
    </location>
</feature>
<dbReference type="InterPro" id="IPR001736">
    <property type="entry name" value="PLipase_D/transphosphatidylase"/>
</dbReference>
<name>A0A6B0TSH3_9RHOB</name>
<dbReference type="InterPro" id="IPR025202">
    <property type="entry name" value="PLD-like_dom"/>
</dbReference>
<evidence type="ECO:0000313" key="8">
    <source>
        <dbReference type="Proteomes" id="UP000436016"/>
    </source>
</evidence>
<dbReference type="SMART" id="SM00155">
    <property type="entry name" value="PLDc"/>
    <property type="match status" value="2"/>
</dbReference>
<dbReference type="Gene3D" id="3.30.870.10">
    <property type="entry name" value="Endonuclease Chain A"/>
    <property type="match status" value="2"/>
</dbReference>
<evidence type="ECO:0000256" key="1">
    <source>
        <dbReference type="ARBA" id="ARBA00003145"/>
    </source>
</evidence>
<comment type="subcellular location">
    <subcellularLocation>
        <location evidence="2">Secreted</location>
    </subcellularLocation>
</comment>
<evidence type="ECO:0000256" key="2">
    <source>
        <dbReference type="ARBA" id="ARBA00004613"/>
    </source>
</evidence>
<sequence length="518" mass="56233">MPEDGQGGGAGTRLLLTAAEAFPAFEELVLDAQDRVVMGFRVFDPDTRLRSERAQEVGRTWGDLIGATLDRGVSVRLILSDFDAVARPELHRGTHAAIRKLNAIAEGSAHPDLWTGIAALHPARVGIGPRLLFWPKILGELKATAERLNALDPDERSQALEDMPGVAAYLRKDGGTLRPRRWPVPPLVPASHHQKLAVIDGRTLYIGGLDLDERRYDTPAHDRGSRQTWHDAQVIVEGEAAAAAEAHLEAFPEECERGSTLPRPGLLRTLSAQRSNAQFHVSPKPVVSELTDAHLSGIEAAQKLVYLETQFFRCRKIAQALAEAAHRAPDIGMVLVLPAAPEDVAFEGKTKSDARYGEYLQAKCVDQVRAAFGDRLFIGAPAQHRRESADPDAKGRAALDEAPIVYVHAKLSVFDGASAIVSSANLNGRSLDWDTEAGVELGAPDAARLLDRCLDHWVGGELAAELPRDGALAPALARISQEDAERPPETRRSLLLPYPVAPARRFGRNIPGLPEEIV</sequence>
<evidence type="ECO:0000256" key="3">
    <source>
        <dbReference type="ARBA" id="ARBA00018392"/>
    </source>
</evidence>
<dbReference type="PANTHER" id="PTHR21248:SF22">
    <property type="entry name" value="PHOSPHOLIPASE D"/>
    <property type="match status" value="1"/>
</dbReference>
<evidence type="ECO:0000259" key="6">
    <source>
        <dbReference type="PROSITE" id="PS50035"/>
    </source>
</evidence>
<dbReference type="GO" id="GO:0032049">
    <property type="term" value="P:cardiolipin biosynthetic process"/>
    <property type="evidence" value="ECO:0007669"/>
    <property type="project" value="UniProtKB-ARBA"/>
</dbReference>
<organism evidence="7 8">
    <name type="scientific">Oceanomicrobium pacificus</name>
    <dbReference type="NCBI Taxonomy" id="2692916"/>
    <lineage>
        <taxon>Bacteria</taxon>
        <taxon>Pseudomonadati</taxon>
        <taxon>Pseudomonadota</taxon>
        <taxon>Alphaproteobacteria</taxon>
        <taxon>Rhodobacterales</taxon>
        <taxon>Paracoccaceae</taxon>
        <taxon>Oceanomicrobium</taxon>
    </lineage>
</organism>
<dbReference type="Pfam" id="PF13091">
    <property type="entry name" value="PLDc_2"/>
    <property type="match status" value="1"/>
</dbReference>
<dbReference type="PROSITE" id="PS50035">
    <property type="entry name" value="PLD"/>
    <property type="match status" value="2"/>
</dbReference>
<dbReference type="CDD" id="cd09105">
    <property type="entry name" value="PLDc_vPLD1_2_like_2"/>
    <property type="match status" value="1"/>
</dbReference>
<dbReference type="Proteomes" id="UP000436016">
    <property type="component" value="Unassembled WGS sequence"/>
</dbReference>
<proteinExistence type="predicted"/>
<keyword evidence="8" id="KW-1185">Reference proteome</keyword>
<dbReference type="Pfam" id="PF00614">
    <property type="entry name" value="PLDc"/>
    <property type="match status" value="1"/>
</dbReference>
<accession>A0A6B0TSH3</accession>
<feature type="domain" description="PLD phosphodiesterase" evidence="6">
    <location>
        <begin position="408"/>
        <end position="430"/>
    </location>
</feature>
<dbReference type="RefSeq" id="WP_160854396.1">
    <property type="nucleotide sequence ID" value="NZ_WUWG01000003.1"/>
</dbReference>
<evidence type="ECO:0000256" key="4">
    <source>
        <dbReference type="ARBA" id="ARBA00022525"/>
    </source>
</evidence>
<dbReference type="GO" id="GO:0030572">
    <property type="term" value="F:phosphatidyltransferase activity"/>
    <property type="evidence" value="ECO:0007669"/>
    <property type="project" value="UniProtKB-ARBA"/>
</dbReference>
<dbReference type="PANTHER" id="PTHR21248">
    <property type="entry name" value="CARDIOLIPIN SYNTHASE"/>
    <property type="match status" value="1"/>
</dbReference>
<dbReference type="SUPFAM" id="SSF56024">
    <property type="entry name" value="Phospholipase D/nuclease"/>
    <property type="match status" value="2"/>
</dbReference>
<protein>
    <recommendedName>
        <fullName evidence="3">Phospholipase D</fullName>
    </recommendedName>
    <alternativeName>
        <fullName evidence="5">Choline phosphatase</fullName>
    </alternativeName>
</protein>
<dbReference type="GO" id="GO:0005576">
    <property type="term" value="C:extracellular region"/>
    <property type="evidence" value="ECO:0007669"/>
    <property type="project" value="UniProtKB-SubCell"/>
</dbReference>
<evidence type="ECO:0000313" key="7">
    <source>
        <dbReference type="EMBL" id="MXU65689.1"/>
    </source>
</evidence>
<reference evidence="7 8" key="1">
    <citation type="submission" date="2019-12" db="EMBL/GenBank/DDBJ databases">
        <title>Strain KN286 was isolated from seawater, which was collected from Caroline Seamount in the tropical western Pacific.</title>
        <authorList>
            <person name="Wang Q."/>
        </authorList>
    </citation>
    <scope>NUCLEOTIDE SEQUENCE [LARGE SCALE GENOMIC DNA]</scope>
    <source>
        <strain evidence="7 8">KN286</strain>
    </source>
</reference>